<accession>A0A9X7Y6P1</accession>
<organism evidence="1 2">
    <name type="scientific">Lactobacillus johnsonii</name>
    <dbReference type="NCBI Taxonomy" id="33959"/>
    <lineage>
        <taxon>Bacteria</taxon>
        <taxon>Bacillati</taxon>
        <taxon>Bacillota</taxon>
        <taxon>Bacilli</taxon>
        <taxon>Lactobacillales</taxon>
        <taxon>Lactobacillaceae</taxon>
        <taxon>Lactobacillus</taxon>
    </lineage>
</organism>
<evidence type="ECO:0000313" key="1">
    <source>
        <dbReference type="EMBL" id="QLL68641.1"/>
    </source>
</evidence>
<evidence type="ECO:0000313" key="2">
    <source>
        <dbReference type="Proteomes" id="UP000510788"/>
    </source>
</evidence>
<gene>
    <name evidence="1" type="ORF">GTO82_07230</name>
</gene>
<dbReference type="RefSeq" id="WP_180873040.1">
    <property type="nucleotide sequence ID" value="NZ_CP047409.1"/>
</dbReference>
<name>A0A9X7Y6P1_LACJH</name>
<dbReference type="AlphaFoldDB" id="A0A9X7Y6P1"/>
<reference evidence="1 2" key="1">
    <citation type="submission" date="2020-01" db="EMBL/GenBank/DDBJ databases">
        <title>Complete and circular genome sequences of six lactobacillus isolates from horses.</title>
        <authorList>
            <person name="Hassan H.M."/>
        </authorList>
    </citation>
    <scope>NUCLEOTIDE SEQUENCE [LARGE SCALE GENOMIC DNA]</scope>
    <source>
        <strain evidence="1 2">3DG</strain>
    </source>
</reference>
<protein>
    <submittedName>
        <fullName evidence="1">Uncharacterized protein</fullName>
    </submittedName>
</protein>
<proteinExistence type="predicted"/>
<dbReference type="Proteomes" id="UP000510788">
    <property type="component" value="Chromosome"/>
</dbReference>
<sequence length="120" mass="14080">MLCSVCGDPLYPGEGVYSFEDPNDGEKEIIKTGLSLSRSILKDLEFENEPADDYYTFKLRDLDHECTTAKRVEALFKTNFKDYDNFRIEKIAEYEKEETDRLLSSIDGLKDFIEDRETRW</sequence>
<dbReference type="EMBL" id="CP047409">
    <property type="protein sequence ID" value="QLL68641.1"/>
    <property type="molecule type" value="Genomic_DNA"/>
</dbReference>